<dbReference type="Proteomes" id="UP000014009">
    <property type="component" value="Unassembled WGS sequence"/>
</dbReference>
<reference evidence="1 2" key="1">
    <citation type="submission" date="2012-12" db="EMBL/GenBank/DDBJ databases">
        <title>The Genome Sequence of Bacillus cereus HuB4-4.</title>
        <authorList>
            <consortium name="The Broad Institute Genome Sequencing Platform"/>
            <consortium name="The Broad Institute Genome Sequencing Center for Infectious Disease"/>
            <person name="Feldgarden M."/>
            <person name="Van der Auwera G.A."/>
            <person name="Mahillon J."/>
            <person name="Duprez V."/>
            <person name="Timmery S."/>
            <person name="Mattelet C."/>
            <person name="Dierick K."/>
            <person name="Sun M."/>
            <person name="Yu Z."/>
            <person name="Zhu L."/>
            <person name="Hu X."/>
            <person name="Shank E.B."/>
            <person name="Swiecicka I."/>
            <person name="Hansen B.M."/>
            <person name="Andrup L."/>
            <person name="Walker B."/>
            <person name="Young S.K."/>
            <person name="Zeng Q."/>
            <person name="Gargeya S."/>
            <person name="Fitzgerald M."/>
            <person name="Haas B."/>
            <person name="Abouelleil A."/>
            <person name="Alvarado L."/>
            <person name="Arachchi H.M."/>
            <person name="Berlin A.M."/>
            <person name="Chapman S.B."/>
            <person name="Dewar J."/>
            <person name="Goldberg J."/>
            <person name="Griggs A."/>
            <person name="Gujja S."/>
            <person name="Hansen M."/>
            <person name="Howarth C."/>
            <person name="Imamovic A."/>
            <person name="Larimer J."/>
            <person name="McCowan C."/>
            <person name="Murphy C."/>
            <person name="Neiman D."/>
            <person name="Pearson M."/>
            <person name="Priest M."/>
            <person name="Roberts A."/>
            <person name="Saif S."/>
            <person name="Shea T."/>
            <person name="Sisk P."/>
            <person name="Sykes S."/>
            <person name="Wortman J."/>
            <person name="Nusbaum C."/>
            <person name="Birren B."/>
        </authorList>
    </citation>
    <scope>NUCLEOTIDE SEQUENCE [LARGE SCALE GENOMIC DNA]</scope>
    <source>
        <strain evidence="1 2">HuB4-4</strain>
    </source>
</reference>
<dbReference type="InterPro" id="IPR013324">
    <property type="entry name" value="RNA_pol_sigma_r3/r4-like"/>
</dbReference>
<evidence type="ECO:0000313" key="1">
    <source>
        <dbReference type="EMBL" id="EOP80882.1"/>
    </source>
</evidence>
<sequence length="137" mass="16318">MSQPLFEWFKDYKKLEDEIIYLENKLHRSKRELMRWSVGDLSKYKLTAESDGAKLEEHIAAIEYELANKMNDQYDLKILISKFEGLENKILFGKYVQRKTLESIARELGYSSSYVYQKHAEISRRIKLAEELTLFLQ</sequence>
<name>A0A9W5QPI6_BACCE</name>
<organism evidence="1 2">
    <name type="scientific">Bacillus cereus HuB4-4</name>
    <dbReference type="NCBI Taxonomy" id="1053211"/>
    <lineage>
        <taxon>Bacteria</taxon>
        <taxon>Bacillati</taxon>
        <taxon>Bacillota</taxon>
        <taxon>Bacilli</taxon>
        <taxon>Bacillales</taxon>
        <taxon>Bacillaceae</taxon>
        <taxon>Bacillus</taxon>
        <taxon>Bacillus cereus group</taxon>
    </lineage>
</organism>
<gene>
    <name evidence="1" type="ORF">IGM_05608</name>
</gene>
<proteinExistence type="predicted"/>
<evidence type="ECO:0000313" key="2">
    <source>
        <dbReference type="Proteomes" id="UP000014009"/>
    </source>
</evidence>
<comment type="caution">
    <text evidence="1">The sequence shown here is derived from an EMBL/GenBank/DDBJ whole genome shotgun (WGS) entry which is preliminary data.</text>
</comment>
<protein>
    <submittedName>
        <fullName evidence="1">Phage protein</fullName>
    </submittedName>
</protein>
<dbReference type="AlphaFoldDB" id="A0A9W5QPI6"/>
<dbReference type="EMBL" id="AHEF01000094">
    <property type="protein sequence ID" value="EOP80882.1"/>
    <property type="molecule type" value="Genomic_DNA"/>
</dbReference>
<dbReference type="SUPFAM" id="SSF88659">
    <property type="entry name" value="Sigma3 and sigma4 domains of RNA polymerase sigma factors"/>
    <property type="match status" value="1"/>
</dbReference>
<accession>A0A9W5QPI6</accession>